<dbReference type="Gene3D" id="3.40.50.1820">
    <property type="entry name" value="alpha/beta hydrolase"/>
    <property type="match status" value="1"/>
</dbReference>
<dbReference type="EMBL" id="CP117411">
    <property type="protein sequence ID" value="WCT74609.1"/>
    <property type="molecule type" value="Genomic_DNA"/>
</dbReference>
<evidence type="ECO:0000313" key="2">
    <source>
        <dbReference type="EMBL" id="WCT74609.1"/>
    </source>
</evidence>
<dbReference type="InterPro" id="IPR008220">
    <property type="entry name" value="HAT_MetX-like"/>
</dbReference>
<dbReference type="SUPFAM" id="SSF53474">
    <property type="entry name" value="alpha/beta-Hydrolases"/>
    <property type="match status" value="1"/>
</dbReference>
<accession>A0ABY7TQZ6</accession>
<reference evidence="2 3" key="1">
    <citation type="submission" date="2023-02" db="EMBL/GenBank/DDBJ databases">
        <title>Genome sequence of Sphingomonas naphthae.</title>
        <authorList>
            <person name="Kim S."/>
            <person name="Heo J."/>
            <person name="Kwon S.-W."/>
        </authorList>
    </citation>
    <scope>NUCLEOTIDE SEQUENCE [LARGE SCALE GENOMIC DNA]</scope>
    <source>
        <strain evidence="2 3">KACC 18716</strain>
    </source>
</reference>
<dbReference type="Proteomes" id="UP001220395">
    <property type="component" value="Chromosome"/>
</dbReference>
<dbReference type="Pfam" id="PF00561">
    <property type="entry name" value="Abhydrolase_1"/>
    <property type="match status" value="1"/>
</dbReference>
<keyword evidence="3" id="KW-1185">Reference proteome</keyword>
<organism evidence="2 3">
    <name type="scientific">Sphingomonas naphthae</name>
    <dbReference type="NCBI Taxonomy" id="1813468"/>
    <lineage>
        <taxon>Bacteria</taxon>
        <taxon>Pseudomonadati</taxon>
        <taxon>Pseudomonadota</taxon>
        <taxon>Alphaproteobacteria</taxon>
        <taxon>Sphingomonadales</taxon>
        <taxon>Sphingomonadaceae</taxon>
        <taxon>Sphingomonas</taxon>
    </lineage>
</organism>
<dbReference type="RefSeq" id="WP_273689787.1">
    <property type="nucleotide sequence ID" value="NZ_CP117411.1"/>
</dbReference>
<gene>
    <name evidence="2" type="ORF">PQ455_05095</name>
</gene>
<dbReference type="GO" id="GO:0016787">
    <property type="term" value="F:hydrolase activity"/>
    <property type="evidence" value="ECO:0007669"/>
    <property type="project" value="UniProtKB-KW"/>
</dbReference>
<proteinExistence type="predicted"/>
<protein>
    <submittedName>
        <fullName evidence="2">Alpha/beta fold hydrolase</fullName>
    </submittedName>
</protein>
<evidence type="ECO:0000259" key="1">
    <source>
        <dbReference type="Pfam" id="PF00561"/>
    </source>
</evidence>
<dbReference type="PANTHER" id="PTHR32268">
    <property type="entry name" value="HOMOSERINE O-ACETYLTRANSFERASE"/>
    <property type="match status" value="1"/>
</dbReference>
<dbReference type="PIRSF" id="PIRSF000443">
    <property type="entry name" value="Homoser_Ac_trans"/>
    <property type="match status" value="1"/>
</dbReference>
<dbReference type="InterPro" id="IPR029058">
    <property type="entry name" value="AB_hydrolase_fold"/>
</dbReference>
<dbReference type="InterPro" id="IPR000073">
    <property type="entry name" value="AB_hydrolase_1"/>
</dbReference>
<sequence length="334" mass="36369">MSGTVHAFGDVTLQSGAILPAAQLTYTTHGTLNADKSNAILFPTWFGGQHPANDWIIGPGRALDPEKYFIVVVNNMGNGLSSSPSNTPAPADGPRFPYVSVLDNVILQRRLLEEAFGIGHLLLIVGRSMGAQIAFQWGAYYPDFMDAILPFVGSARTAHHNWVFLENVRGAMTSDPAFMDGEYETQPTVAFDRMGLVFDSWGLSQAWYRQGLHLAQGYATTKDFIRRQRPQGGGDANNVIASVETWQGADLSDNPLYGGDYAKALGAITARTIVMPSRTDLYFPPEDSEIEVSHMPNAELRVIESVWGHRAGAPGTDPVDTAFIEDAIRELLPA</sequence>
<dbReference type="NCBIfam" id="NF005757">
    <property type="entry name" value="PRK07581.1"/>
    <property type="match status" value="1"/>
</dbReference>
<keyword evidence="2" id="KW-0378">Hydrolase</keyword>
<dbReference type="PANTHER" id="PTHR32268:SF15">
    <property type="entry name" value="HOMOSERINE ACETYLTRANSFERASE FAMILY PROTEIN (AFU_ORTHOLOGUE AFUA_1G15350)"/>
    <property type="match status" value="1"/>
</dbReference>
<name>A0ABY7TQZ6_9SPHN</name>
<feature type="domain" description="AB hydrolase-1" evidence="1">
    <location>
        <begin position="55"/>
        <end position="304"/>
    </location>
</feature>
<evidence type="ECO:0000313" key="3">
    <source>
        <dbReference type="Proteomes" id="UP001220395"/>
    </source>
</evidence>